<proteinExistence type="predicted"/>
<dbReference type="PANTHER" id="PTHR46579">
    <property type="entry name" value="F5/8 TYPE C DOMAIN-CONTAINING PROTEIN-RELATED"/>
    <property type="match status" value="1"/>
</dbReference>
<dbReference type="Proteomes" id="UP000650582">
    <property type="component" value="Unassembled WGS sequence"/>
</dbReference>
<dbReference type="Pfam" id="PF02992">
    <property type="entry name" value="Transposase_21"/>
    <property type="match status" value="1"/>
</dbReference>
<dbReference type="InterPro" id="IPR004242">
    <property type="entry name" value="Transposase_21"/>
</dbReference>
<comment type="caution">
    <text evidence="2">The sequence shown here is derived from an EMBL/GenBank/DDBJ whole genome shotgun (WGS) entry which is preliminary data.</text>
</comment>
<evidence type="ECO:0000256" key="1">
    <source>
        <dbReference type="SAM" id="MobiDB-lite"/>
    </source>
</evidence>
<feature type="region of interest" description="Disordered" evidence="1">
    <location>
        <begin position="1"/>
        <end position="94"/>
    </location>
</feature>
<evidence type="ECO:0000313" key="2">
    <source>
        <dbReference type="EMBL" id="KAF8666235.1"/>
    </source>
</evidence>
<evidence type="ECO:0000313" key="3">
    <source>
        <dbReference type="Proteomes" id="UP000650582"/>
    </source>
</evidence>
<organism evidence="2 3">
    <name type="scientific">Rhizoctonia solani</name>
    <dbReference type="NCBI Taxonomy" id="456999"/>
    <lineage>
        <taxon>Eukaryota</taxon>
        <taxon>Fungi</taxon>
        <taxon>Dikarya</taxon>
        <taxon>Basidiomycota</taxon>
        <taxon>Agaricomycotina</taxon>
        <taxon>Agaricomycetes</taxon>
        <taxon>Cantharellales</taxon>
        <taxon>Ceratobasidiaceae</taxon>
        <taxon>Rhizoctonia</taxon>
    </lineage>
</organism>
<feature type="compositionally biased region" description="Polar residues" evidence="1">
    <location>
        <begin position="85"/>
        <end position="94"/>
    </location>
</feature>
<reference evidence="2" key="1">
    <citation type="submission" date="2020-09" db="EMBL/GenBank/DDBJ databases">
        <title>Comparative genome analyses of four rice-infecting Rhizoctonia solani isolates reveal extensive enrichment of homogalacturonan modification genes.</title>
        <authorList>
            <person name="Lee D.-Y."/>
            <person name="Jeon J."/>
            <person name="Kim K.-T."/>
            <person name="Cheong K."/>
            <person name="Song H."/>
            <person name="Choi G."/>
            <person name="Ko J."/>
            <person name="Opiyo S.O."/>
            <person name="Zuo S."/>
            <person name="Madhav S."/>
            <person name="Lee Y.-H."/>
            <person name="Wang G.-L."/>
        </authorList>
    </citation>
    <scope>NUCLEOTIDE SEQUENCE</scope>
    <source>
        <strain evidence="2">AG1-IA YN-7</strain>
    </source>
</reference>
<protein>
    <submittedName>
        <fullName evidence="2">Transposase family tnp2</fullName>
    </submittedName>
</protein>
<feature type="compositionally biased region" description="Basic and acidic residues" evidence="1">
    <location>
        <begin position="1"/>
        <end position="12"/>
    </location>
</feature>
<name>A0A8H7GYS6_9AGAM</name>
<dbReference type="PANTHER" id="PTHR46579:SF1">
    <property type="entry name" value="F5_8 TYPE C DOMAIN-CONTAINING PROTEIN"/>
    <property type="match status" value="1"/>
</dbReference>
<gene>
    <name evidence="2" type="ORF">RHS04_09704</name>
</gene>
<accession>A0A8H7GYS6</accession>
<sequence>MREEMKKWKRLLDQANAPPDLPESPRARGRRSRPCDSLPLTLRQRLRPPSPPDDSGDDGDGDGDGDGDVDMQLGPGLDTPGAGPSPSSRAQSPQCALMNGLTPEDYYTQNAIRKLVGDAFKLADYHKLTVEAFNYKVDTDISGRAYAKLPRAFPDRLPDLPTDPKLPKQINKILTYVPYTIDCCVNSCIAFTGRYKDLIGCPWCGQRQYKTDSRNTRLRRPRQQFQYLPIIPQFCNMYLSRRMAALLRYRSRLPLDLDRMTDVFHGLRYRLLLDELVSVCGTSLGHSFFSNNTNIALGLAMDGFCPFKKRNQQCWPLTLVNYNLPPSIQNRLENMLCLGVIPGPHGPKEINTFLEPFIKELEALATGVPAFDNLTRKPFRLYAYLLNAFGDMPAVAKLMCMKGHNGKLPCRACNIRGVPGTLSNTLYVPLARPFASDTHGPQRYDPLQLPLRTHPEYIRQALHVKDSKNPAQAACRSRHAGINGVSGLARIPGFVFPGSFPHDFMHLMFENVIPTLLDIWTQTGKYKKFGRGDKAYCLWAWSDISRHCPKTCNTLPSAFGRRVPNQLKNRRECTSESTFVFTTSLAPGLLRGRFQQGRYYDHFIRLVHLVNRCIDFQITAKDLNYICTGFAKWVKDYERFYYMEQPERIRACTLPLHALLHVADNIEAMGPVWTCWAFPMERFCGALGRASKSRRYPYSSLNRRVLQVTQLSQIKWIYGLTKELDLDDRRENIRQGKAYKEYEDLIFVKPVRHQTVPESLQGKLAAHISREVGVEEHTIKTLLRDREFKTFGKMQQLVFSSSGEVVGGDLVRSAMLTSSDGSTSRDASHVKFISRFSHWRWDTTRAILLPNTNTNPSFGRAEMFIVIGPLFFKRLAVEIGEAGRPRCHRIIVAIVLPFAKLWYHEDAKLVEYHNPSNNYRPQEVVDVTEIESLVGRVITDRKASYVIERTSVVGHVDMNDNIADLS</sequence>
<dbReference type="AlphaFoldDB" id="A0A8H7GYS6"/>
<feature type="compositionally biased region" description="Acidic residues" evidence="1">
    <location>
        <begin position="54"/>
        <end position="69"/>
    </location>
</feature>
<dbReference type="EMBL" id="JACYCC010000409">
    <property type="protein sequence ID" value="KAF8666235.1"/>
    <property type="molecule type" value="Genomic_DNA"/>
</dbReference>